<dbReference type="InterPro" id="IPR027039">
    <property type="entry name" value="Crtac1"/>
</dbReference>
<reference evidence="3" key="1">
    <citation type="submission" date="2023-06" db="EMBL/GenBank/DDBJ databases">
        <title>Genomic of Agaribacillus aureum.</title>
        <authorList>
            <person name="Wang G."/>
        </authorList>
    </citation>
    <scope>NUCLEOTIDE SEQUENCE</scope>
    <source>
        <strain evidence="3">BMA12</strain>
    </source>
</reference>
<dbReference type="InterPro" id="IPR028994">
    <property type="entry name" value="Integrin_alpha_N"/>
</dbReference>
<keyword evidence="4" id="KW-1185">Reference proteome</keyword>
<dbReference type="Gene3D" id="2.130.10.130">
    <property type="entry name" value="Integrin alpha, N-terminal"/>
    <property type="match status" value="3"/>
</dbReference>
<dbReference type="Pfam" id="PF13517">
    <property type="entry name" value="FG-GAP_3"/>
    <property type="match status" value="6"/>
</dbReference>
<accession>A0ABT8LEK1</accession>
<dbReference type="PANTHER" id="PTHR16026:SF0">
    <property type="entry name" value="CARTILAGE ACIDIC PROTEIN 1"/>
    <property type="match status" value="1"/>
</dbReference>
<evidence type="ECO:0000259" key="2">
    <source>
        <dbReference type="Pfam" id="PF07593"/>
    </source>
</evidence>
<dbReference type="InterPro" id="IPR011519">
    <property type="entry name" value="UnbV_ASPIC"/>
</dbReference>
<dbReference type="RefSeq" id="WP_346760816.1">
    <property type="nucleotide sequence ID" value="NZ_JAUJEB010000006.1"/>
</dbReference>
<dbReference type="SUPFAM" id="SSF69318">
    <property type="entry name" value="Integrin alpha N-terminal domain"/>
    <property type="match status" value="3"/>
</dbReference>
<protein>
    <submittedName>
        <fullName evidence="3">VCBS repeat-containing protein</fullName>
    </submittedName>
</protein>
<dbReference type="Proteomes" id="UP001172083">
    <property type="component" value="Unassembled WGS sequence"/>
</dbReference>
<organism evidence="3 4">
    <name type="scientific">Agaribacillus aureus</name>
    <dbReference type="NCBI Taxonomy" id="3051825"/>
    <lineage>
        <taxon>Bacteria</taxon>
        <taxon>Pseudomonadati</taxon>
        <taxon>Bacteroidota</taxon>
        <taxon>Cytophagia</taxon>
        <taxon>Cytophagales</taxon>
        <taxon>Splendidivirgaceae</taxon>
        <taxon>Agaribacillus</taxon>
    </lineage>
</organism>
<dbReference type="PANTHER" id="PTHR16026">
    <property type="entry name" value="CARTILAGE ACIDIC PROTEIN 1"/>
    <property type="match status" value="1"/>
</dbReference>
<dbReference type="Pfam" id="PF07593">
    <property type="entry name" value="UnbV_ASPIC"/>
    <property type="match status" value="1"/>
</dbReference>
<feature type="domain" description="ASPIC/UnbV" evidence="2">
    <location>
        <begin position="524"/>
        <end position="590"/>
    </location>
</feature>
<evidence type="ECO:0000313" key="4">
    <source>
        <dbReference type="Proteomes" id="UP001172083"/>
    </source>
</evidence>
<gene>
    <name evidence="3" type="ORF">QQ020_25630</name>
</gene>
<dbReference type="InterPro" id="IPR013517">
    <property type="entry name" value="FG-GAP"/>
</dbReference>
<evidence type="ECO:0000256" key="1">
    <source>
        <dbReference type="ARBA" id="ARBA00022729"/>
    </source>
</evidence>
<sequence length="1095" mass="121728">MRFIYVLGIAIGLSMLFSNCKYEKNASEDLLFVKLAPTETGIDFINFNEENDRRNILTYEYFYNGGGVAVGDINNDGLTDIYFSANQGENKLYLNQGGFKFKDITQSAGIHAKSGWRTGVAMVDINGDGFLDIYVCRSGNAHPLLRENSFFINNKDLTFTDKSKELGLNDDSYSTQAAFLDFDRDGDLDVFLLNHSRLSISNSYDISKRYLKRRVKYVGNKFFRNDNGRFTDVSDTVGIFGHAANYGLGLAYADINGDGWLDLYVSNDYTSRDELLINKGGKGFYDGSDSLLTHMSQFTMGVDIADVNNDGWPDIVSLDMLPEKNERQKGFFWPDQFDVYNSMVANGLHHQYMRNMLHLNNGEGAFSEIGQLAGISNTDWSWAPLIADFDNDGLQDLFITNGFKRNFTDNDFLHFKSNLVMQAKQGQGPGKLSEVLELIPTNEAHNYIFRNENGMLFSDMSETWGFGEATLSNGAAYADFDNDGDLDIVVNNLGEEAGVYENTTAPVNHFLKVRLKGAGKNIFGVGASVSLYANGKSMMRILNPYRGFQSSVEPVLHFGLGPISNIDSLQVKWPDGNVQAIHSLAADQMIEIVQTNNRSEISAGLTGPYGKNYFSLIKGAIKFEHRENSFIDFNVQSMLPRMYSTQGPALAVGIVDGNGLEGVYIGGAKGHGGALFVRENEHYIQKGSFQESILSEEVDAAFFDADNDGDEDLYVVSGGYEYQPKDSLLQDRLYVNDGNGNFHARPLPPFYTSGSCVRPGDMDGDGDLDLFVGGRVMPGRYPEPPASHLLINDGYGRFSIQTDSLAPALQKLGMVTDAVWMDLNNDGKQDLIVVGEWMPITIFMNENGKLADKTNEYLNEKTAGWWNRILAADFDNDGDRDLVIGNFGMNNQFKPSPEKPVTMYYADYDNNGSVDPIMNYFIGNKSYPMPTRDELTRQSPMFKKRFTDYKSYTTATIEDMLTGDEIKKSRLLHAFQFKSGYFRNDGDRFVQMELPMELQIAPVFGLGAMDVNLDGHLDIIAAGNLSQIRARFGKATGNFGTVLLGDGNGGFTNLPSLHSGLKIMGDVRNLVINKDHMIVAVNNSQPQVYRISSGD</sequence>
<name>A0ABT8LEK1_9BACT</name>
<comment type="caution">
    <text evidence="3">The sequence shown here is derived from an EMBL/GenBank/DDBJ whole genome shotgun (WGS) entry which is preliminary data.</text>
</comment>
<proteinExistence type="predicted"/>
<evidence type="ECO:0000313" key="3">
    <source>
        <dbReference type="EMBL" id="MDN5215486.1"/>
    </source>
</evidence>
<keyword evidence="1" id="KW-0732">Signal</keyword>
<dbReference type="EMBL" id="JAUJEB010000006">
    <property type="protein sequence ID" value="MDN5215486.1"/>
    <property type="molecule type" value="Genomic_DNA"/>
</dbReference>